<organism evidence="2 3">
    <name type="scientific">Anaeramoeba flamelloides</name>
    <dbReference type="NCBI Taxonomy" id="1746091"/>
    <lineage>
        <taxon>Eukaryota</taxon>
        <taxon>Metamonada</taxon>
        <taxon>Anaeramoebidae</taxon>
        <taxon>Anaeramoeba</taxon>
    </lineage>
</organism>
<feature type="transmembrane region" description="Helical" evidence="1">
    <location>
        <begin position="485"/>
        <end position="508"/>
    </location>
</feature>
<reference evidence="2" key="1">
    <citation type="submission" date="2022-08" db="EMBL/GenBank/DDBJ databases">
        <title>Novel sulfate-reducing endosymbionts in the free-living metamonad Anaeramoeba.</title>
        <authorList>
            <person name="Jerlstrom-Hultqvist J."/>
            <person name="Cepicka I."/>
            <person name="Gallot-Lavallee L."/>
            <person name="Salas-Leiva D."/>
            <person name="Curtis B.A."/>
            <person name="Zahonova K."/>
            <person name="Pipaliya S."/>
            <person name="Dacks J."/>
            <person name="Roger A.J."/>
        </authorList>
    </citation>
    <scope>NUCLEOTIDE SEQUENCE</scope>
    <source>
        <strain evidence="2">Schooner1</strain>
    </source>
</reference>
<feature type="transmembrane region" description="Helical" evidence="1">
    <location>
        <begin position="677"/>
        <end position="695"/>
    </location>
</feature>
<feature type="transmembrane region" description="Helical" evidence="1">
    <location>
        <begin position="115"/>
        <end position="138"/>
    </location>
</feature>
<feature type="transmembrane region" description="Helical" evidence="1">
    <location>
        <begin position="557"/>
        <end position="577"/>
    </location>
</feature>
<feature type="transmembrane region" description="Helical" evidence="1">
    <location>
        <begin position="414"/>
        <end position="435"/>
    </location>
</feature>
<sequence>MTYSENEADFCEADLQPDEEEKNISGVLLNQNTTQNFYIENSDQNTNQTETYKKMYTLTGMEFPMRHAIHHYAKNPQEIPVMPATFSNCWYFVALTIFLIQQIFLIVYLEKVSVIKWYIPFIVTVLLLVCYVYVYTLIKNKTCTSSMVKLASEETNSVSKRAIQILQGHVVAHIIQFAVFVVFLRLSDDPAKWDSKWPSMSRDGLVFIVALCCLYYYSLQRLLRPADRCDPIRTALDSTGYGVAVDCLDLVDLFAVGSWYSYRTTTANLNIFDVVEGTWGKGVATFPYIADIAIVLWLLTIAHRIHFSYAFHFDFSHKVWFKNFSCPDEAQDTMQRVVDKGGQVDIYSYRSGLSQDYVFPEFLKSQNGGIRGYFKIKQGLQTLQADEEEHNVQDIRYHYSLLWRSLIGLRFEKNYSGVMIIVELWSFVIRFILLIQARKVIQILFIMKNLFGLYKETSVLLKSYKPDEYWNKAKTKLKILPESEFVFWVLCLLIAFCSITTCADIFMYKANGNSAWAAPPFTLLISCALVVGLILNRKLMLINPFNPYTIIRFWIPVLLLLALSFVGGRIPVLYWGITKLQADGAWGQYTLYWLLASFAFIYFLITRVVSQMGSIILKEESLNERILNTHLINDKYLIHIIPTCSQLVNSETLLGIIDVLDAIALFWVATDSNVPKSIHRACIAFCFLGIMGAVAKSEFLFGLTTKLQHTGIVLIIAYSNLTRALVEPSILLIRIVLASKYEIFQAVWLFKNIFSIFNTIALIERIFPLRSYERYKSVFPEIPRYNPIL</sequence>
<gene>
    <name evidence="2" type="ORF">M0813_02850</name>
</gene>
<feature type="transmembrane region" description="Helical" evidence="1">
    <location>
        <begin position="89"/>
        <end position="109"/>
    </location>
</feature>
<keyword evidence="3" id="KW-1185">Reference proteome</keyword>
<evidence type="ECO:0000313" key="2">
    <source>
        <dbReference type="EMBL" id="KAJ6242993.1"/>
    </source>
</evidence>
<feature type="transmembrane region" description="Helical" evidence="1">
    <location>
        <begin position="165"/>
        <end position="184"/>
    </location>
</feature>
<accession>A0ABQ8YEG5</accession>
<proteinExistence type="predicted"/>
<feature type="transmembrane region" description="Helical" evidence="1">
    <location>
        <begin position="204"/>
        <end position="219"/>
    </location>
</feature>
<protein>
    <submittedName>
        <fullName evidence="2">Transmembrane protein</fullName>
    </submittedName>
</protein>
<feature type="transmembrane region" description="Helical" evidence="1">
    <location>
        <begin position="589"/>
        <end position="609"/>
    </location>
</feature>
<dbReference type="Proteomes" id="UP001150062">
    <property type="component" value="Unassembled WGS sequence"/>
</dbReference>
<feature type="transmembrane region" description="Helical" evidence="1">
    <location>
        <begin position="746"/>
        <end position="767"/>
    </location>
</feature>
<evidence type="ECO:0000313" key="3">
    <source>
        <dbReference type="Proteomes" id="UP001150062"/>
    </source>
</evidence>
<comment type="caution">
    <text evidence="2">The sequence shown here is derived from an EMBL/GenBank/DDBJ whole genome shotgun (WGS) entry which is preliminary data.</text>
</comment>
<keyword evidence="1" id="KW-1133">Transmembrane helix</keyword>
<feature type="transmembrane region" description="Helical" evidence="1">
    <location>
        <begin position="282"/>
        <end position="302"/>
    </location>
</feature>
<keyword evidence="1 2" id="KW-0812">Transmembrane</keyword>
<name>A0ABQ8YEG5_9EUKA</name>
<keyword evidence="1" id="KW-0472">Membrane</keyword>
<dbReference type="EMBL" id="JAOAOG010000173">
    <property type="protein sequence ID" value="KAJ6242993.1"/>
    <property type="molecule type" value="Genomic_DNA"/>
</dbReference>
<feature type="transmembrane region" description="Helical" evidence="1">
    <location>
        <begin position="514"/>
        <end position="536"/>
    </location>
</feature>
<evidence type="ECO:0000256" key="1">
    <source>
        <dbReference type="SAM" id="Phobius"/>
    </source>
</evidence>
<feature type="transmembrane region" description="Helical" evidence="1">
    <location>
        <begin position="707"/>
        <end position="726"/>
    </location>
</feature>